<gene>
    <name evidence="2" type="ORF">LIPSTDRAFT_73146</name>
</gene>
<feature type="signal peptide" evidence="1">
    <location>
        <begin position="1"/>
        <end position="20"/>
    </location>
</feature>
<protein>
    <submittedName>
        <fullName evidence="2">Uncharacterized protein</fullName>
    </submittedName>
</protein>
<accession>A0A1E3Q1B6</accession>
<feature type="chain" id="PRO_5009134075" evidence="1">
    <location>
        <begin position="21"/>
        <end position="165"/>
    </location>
</feature>
<reference evidence="2 3" key="1">
    <citation type="journal article" date="2016" name="Proc. Natl. Acad. Sci. U.S.A.">
        <title>Comparative genomics of biotechnologically important yeasts.</title>
        <authorList>
            <person name="Riley R."/>
            <person name="Haridas S."/>
            <person name="Wolfe K.H."/>
            <person name="Lopes M.R."/>
            <person name="Hittinger C.T."/>
            <person name="Goeker M."/>
            <person name="Salamov A.A."/>
            <person name="Wisecaver J.H."/>
            <person name="Long T.M."/>
            <person name="Calvey C.H."/>
            <person name="Aerts A.L."/>
            <person name="Barry K.W."/>
            <person name="Choi C."/>
            <person name="Clum A."/>
            <person name="Coughlan A.Y."/>
            <person name="Deshpande S."/>
            <person name="Douglass A.P."/>
            <person name="Hanson S.J."/>
            <person name="Klenk H.-P."/>
            <person name="LaButti K.M."/>
            <person name="Lapidus A."/>
            <person name="Lindquist E.A."/>
            <person name="Lipzen A.M."/>
            <person name="Meier-Kolthoff J.P."/>
            <person name="Ohm R.A."/>
            <person name="Otillar R.P."/>
            <person name="Pangilinan J.L."/>
            <person name="Peng Y."/>
            <person name="Rokas A."/>
            <person name="Rosa C.A."/>
            <person name="Scheuner C."/>
            <person name="Sibirny A.A."/>
            <person name="Slot J.C."/>
            <person name="Stielow J.B."/>
            <person name="Sun H."/>
            <person name="Kurtzman C.P."/>
            <person name="Blackwell M."/>
            <person name="Grigoriev I.V."/>
            <person name="Jeffries T.W."/>
        </authorList>
    </citation>
    <scope>NUCLEOTIDE SEQUENCE [LARGE SCALE GENOMIC DNA]</scope>
    <source>
        <strain evidence="2 3">NRRL Y-11557</strain>
    </source>
</reference>
<evidence type="ECO:0000313" key="2">
    <source>
        <dbReference type="EMBL" id="ODQ71461.1"/>
    </source>
</evidence>
<proteinExistence type="predicted"/>
<dbReference type="EMBL" id="KV454297">
    <property type="protein sequence ID" value="ODQ71461.1"/>
    <property type="molecule type" value="Genomic_DNA"/>
</dbReference>
<name>A0A1E3Q1B6_LIPST</name>
<sequence length="165" mass="18985">MDFIFRTILILLVLAYSASAGRYVSKTTLCLFKGYQQANDFTFVWLEQKGSQGKMPFHYLHEIGFSHFTTVKAFLNNGSAENALLYLYPNNQNPNENVAFVNYDKTAYHFTASQELNFENWRVVGGKKVYVYTGSCVEPEYNWQYSVSSTIAPVQGYIERDCNYP</sequence>
<dbReference type="AlphaFoldDB" id="A0A1E3Q1B6"/>
<keyword evidence="3" id="KW-1185">Reference proteome</keyword>
<evidence type="ECO:0000313" key="3">
    <source>
        <dbReference type="Proteomes" id="UP000094385"/>
    </source>
</evidence>
<dbReference type="Proteomes" id="UP000094385">
    <property type="component" value="Unassembled WGS sequence"/>
</dbReference>
<evidence type="ECO:0000256" key="1">
    <source>
        <dbReference type="SAM" id="SignalP"/>
    </source>
</evidence>
<keyword evidence="1" id="KW-0732">Signal</keyword>
<organism evidence="2 3">
    <name type="scientific">Lipomyces starkeyi NRRL Y-11557</name>
    <dbReference type="NCBI Taxonomy" id="675824"/>
    <lineage>
        <taxon>Eukaryota</taxon>
        <taxon>Fungi</taxon>
        <taxon>Dikarya</taxon>
        <taxon>Ascomycota</taxon>
        <taxon>Saccharomycotina</taxon>
        <taxon>Lipomycetes</taxon>
        <taxon>Lipomycetales</taxon>
        <taxon>Lipomycetaceae</taxon>
        <taxon>Lipomyces</taxon>
    </lineage>
</organism>